<accession>A0A133U3T0</accession>
<dbReference type="SUPFAM" id="SSF52172">
    <property type="entry name" value="CheY-like"/>
    <property type="match status" value="1"/>
</dbReference>
<evidence type="ECO:0000313" key="2">
    <source>
        <dbReference type="Proteomes" id="UP000070163"/>
    </source>
</evidence>
<dbReference type="Proteomes" id="UP000070163">
    <property type="component" value="Unassembled WGS sequence"/>
</dbReference>
<dbReference type="Gene3D" id="3.40.50.2300">
    <property type="match status" value="1"/>
</dbReference>
<proteinExistence type="predicted"/>
<comment type="caution">
    <text evidence="1">The sequence shown here is derived from an EMBL/GenBank/DDBJ whole genome shotgun (WGS) entry which is preliminary data.</text>
</comment>
<reference evidence="1 2" key="1">
    <citation type="journal article" date="2016" name="Sci. Rep.">
        <title>Metabolic traits of an uncultured archaeal lineage -MSBL1- from brine pools of the Red Sea.</title>
        <authorList>
            <person name="Mwirichia R."/>
            <person name="Alam I."/>
            <person name="Rashid M."/>
            <person name="Vinu M."/>
            <person name="Ba-Alawi W."/>
            <person name="Anthony Kamau A."/>
            <person name="Kamanda Ngugi D."/>
            <person name="Goker M."/>
            <person name="Klenk H.P."/>
            <person name="Bajic V."/>
            <person name="Stingl U."/>
        </authorList>
    </citation>
    <scope>NUCLEOTIDE SEQUENCE [LARGE SCALE GENOMIC DNA]</scope>
    <source>
        <strain evidence="1">SCGC-AAA259A05</strain>
    </source>
</reference>
<gene>
    <name evidence="1" type="ORF">AKJ57_06245</name>
</gene>
<keyword evidence="2" id="KW-1185">Reference proteome</keyword>
<organism evidence="1 2">
    <name type="scientific">candidate division MSBL1 archaeon SCGC-AAA259A05</name>
    <dbReference type="NCBI Taxonomy" id="1698259"/>
    <lineage>
        <taxon>Archaea</taxon>
        <taxon>Methanobacteriati</taxon>
        <taxon>Methanobacteriota</taxon>
        <taxon>candidate division MSBL1</taxon>
    </lineage>
</organism>
<evidence type="ECO:0000313" key="1">
    <source>
        <dbReference type="EMBL" id="KXA88834.1"/>
    </source>
</evidence>
<sequence length="98" mass="10830">MKAHLLLADDGPPVLEQEKIFLEKEDDRLEVETAVSMDEALEPLDEEDYDAIVSDPPKPVSEPLLVPLYQRPTRGCAPAPLNLFPSFSRGGRICTLGL</sequence>
<evidence type="ECO:0008006" key="3">
    <source>
        <dbReference type="Google" id="ProtNLM"/>
    </source>
</evidence>
<dbReference type="AlphaFoldDB" id="A0A133U3T0"/>
<protein>
    <recommendedName>
        <fullName evidence="3">Response regulatory domain-containing protein</fullName>
    </recommendedName>
</protein>
<name>A0A133U3T0_9EURY</name>
<dbReference type="EMBL" id="LHXJ01000118">
    <property type="protein sequence ID" value="KXA88834.1"/>
    <property type="molecule type" value="Genomic_DNA"/>
</dbReference>
<dbReference type="InterPro" id="IPR011006">
    <property type="entry name" value="CheY-like_superfamily"/>
</dbReference>